<dbReference type="InterPro" id="IPR023213">
    <property type="entry name" value="CAT-like_dom_sf"/>
</dbReference>
<evidence type="ECO:0000256" key="2">
    <source>
        <dbReference type="ARBA" id="ARBA00023315"/>
    </source>
</evidence>
<dbReference type="GO" id="GO:0016747">
    <property type="term" value="F:acyltransferase activity, transferring groups other than amino-acyl groups"/>
    <property type="evidence" value="ECO:0007669"/>
    <property type="project" value="UniProtKB-ARBA"/>
</dbReference>
<organism evidence="3">
    <name type="scientific">Allium cepa</name>
    <name type="common">Onion</name>
    <dbReference type="NCBI Taxonomy" id="4679"/>
    <lineage>
        <taxon>Eukaryota</taxon>
        <taxon>Viridiplantae</taxon>
        <taxon>Streptophyta</taxon>
        <taxon>Embryophyta</taxon>
        <taxon>Tracheophyta</taxon>
        <taxon>Spermatophyta</taxon>
        <taxon>Magnoliopsida</taxon>
        <taxon>Liliopsida</taxon>
        <taxon>Asparagales</taxon>
        <taxon>Amaryllidaceae</taxon>
        <taxon>Allioideae</taxon>
        <taxon>Allieae</taxon>
        <taxon>Allium</taxon>
    </lineage>
</organism>
<dbReference type="Pfam" id="PF02458">
    <property type="entry name" value="Transferase"/>
    <property type="match status" value="1"/>
</dbReference>
<dbReference type="AlphaFoldDB" id="A0A2H5AHW5"/>
<dbReference type="EMBL" id="KY273101">
    <property type="protein sequence ID" value="AUG71564.1"/>
    <property type="molecule type" value="mRNA"/>
</dbReference>
<proteinExistence type="evidence at transcript level"/>
<dbReference type="Gene3D" id="3.30.559.10">
    <property type="entry name" value="Chloramphenicol acetyltransferase-like domain"/>
    <property type="match status" value="2"/>
</dbReference>
<name>A0A2H5AHW5_ALLCE</name>
<dbReference type="InterPro" id="IPR051504">
    <property type="entry name" value="Plant_metabolite_acyltrans"/>
</dbReference>
<reference evidence="3" key="1">
    <citation type="journal article" date="2017" name="Mol. Breed.">
        <title>Development of a molecular marker tightly linked to the C locus conferring a white bulb color in onion (Allium cepa L.) using bulked segregant analysis and RNA-Seq.</title>
        <authorList>
            <person name="Baek G."/>
            <person name="Kim C.W."/>
            <person name="Kim S."/>
        </authorList>
    </citation>
    <scope>NUCLEOTIDE SEQUENCE</scope>
</reference>
<evidence type="ECO:0000256" key="1">
    <source>
        <dbReference type="ARBA" id="ARBA00022679"/>
    </source>
</evidence>
<sequence length="442" mass="49286">MPCVSILKTYHVTPSPGIDSNISTFQEKLSLSILDLNWLRMPYTQPLFLYPDTTVHSFPSIVRSLKSSLSTTLTKFYPFAGKIDFIQDTGDVIIDCTHCSVEFVEAECSVDIKQLTENDVHDTVMYMELVPEIDRSTLPIPAMAVKVTRFTGGGVAIGLAIHHAVADGNGKRMFYEAWSAVCRGDLDLFNKMVVLHDRKILKHPNDEEVARSFIKKAYPTLPFLGGRATPMEERLRLQRRTFMLSSPAIQSLKKRIRDELNEPQHYASTFTTIAAYIWVCLAKTNINSANDITALLYLLDWRSRVEPVITEYGGNCLRTGYADGGWSELRSVNGLSRAQVLIGSAIKKDAEGGMYSGEDKGFEKFRQTPESGRVILSRSNRLMCSQTDFGWGRPGRFEMAGLNCKGEVMLDGMGGGDVKVSIALEPDQMHVFAAVFREGLNP</sequence>
<keyword evidence="2 3" id="KW-0012">Acyltransferase</keyword>
<protein>
    <submittedName>
        <fullName evidence="3">Acyltransferase 1</fullName>
    </submittedName>
</protein>
<keyword evidence="1 3" id="KW-0808">Transferase</keyword>
<gene>
    <name evidence="3" type="primary">AT1</name>
</gene>
<accession>A0A2H5AHW5</accession>
<evidence type="ECO:0000313" key="3">
    <source>
        <dbReference type="EMBL" id="AUG71564.1"/>
    </source>
</evidence>
<dbReference type="PANTHER" id="PTHR31625">
    <property type="match status" value="1"/>
</dbReference>